<dbReference type="Pfam" id="PF01381">
    <property type="entry name" value="HTH_3"/>
    <property type="match status" value="1"/>
</dbReference>
<accession>A0A150PQ04</accession>
<gene>
    <name evidence="3" type="ORF">BE04_39495</name>
</gene>
<dbReference type="PANTHER" id="PTHR46797:SF1">
    <property type="entry name" value="METHYLPHOSPHONATE SYNTHASE"/>
    <property type="match status" value="1"/>
</dbReference>
<feature type="domain" description="HTH cro/C1-type" evidence="2">
    <location>
        <begin position="14"/>
        <end position="67"/>
    </location>
</feature>
<dbReference type="InterPro" id="IPR001387">
    <property type="entry name" value="Cro/C1-type_HTH"/>
</dbReference>
<reference evidence="3 4" key="1">
    <citation type="submission" date="2014-02" db="EMBL/GenBank/DDBJ databases">
        <title>The small core and large imbalanced accessory genome model reveals a collaborative survival strategy of Sorangium cellulosum strains in nature.</title>
        <authorList>
            <person name="Han K."/>
            <person name="Peng R."/>
            <person name="Blom J."/>
            <person name="Li Y.-Z."/>
        </authorList>
    </citation>
    <scope>NUCLEOTIDE SEQUENCE [LARGE SCALE GENOMIC DNA]</scope>
    <source>
        <strain evidence="3 4">So0157-18</strain>
    </source>
</reference>
<dbReference type="SUPFAM" id="SSF47413">
    <property type="entry name" value="lambda repressor-like DNA-binding domains"/>
    <property type="match status" value="1"/>
</dbReference>
<dbReference type="GO" id="GO:0005829">
    <property type="term" value="C:cytosol"/>
    <property type="evidence" value="ECO:0007669"/>
    <property type="project" value="TreeGrafter"/>
</dbReference>
<dbReference type="SMART" id="SM00530">
    <property type="entry name" value="HTH_XRE"/>
    <property type="match status" value="1"/>
</dbReference>
<dbReference type="Proteomes" id="UP000075604">
    <property type="component" value="Unassembled WGS sequence"/>
</dbReference>
<sequence>METELAKKIGAAARTARKARGWSQADAAERIGISLEFYARIERGQTMPSTPTLVAMGQALEVSLDILTGRVRVREPAARPRPALDESPELRRLLRRLRQAKPKTIRLLNLIAAALERSR</sequence>
<dbReference type="CDD" id="cd00093">
    <property type="entry name" value="HTH_XRE"/>
    <property type="match status" value="1"/>
</dbReference>
<proteinExistence type="predicted"/>
<comment type="caution">
    <text evidence="3">The sequence shown here is derived from an EMBL/GenBank/DDBJ whole genome shotgun (WGS) entry which is preliminary data.</text>
</comment>
<evidence type="ECO:0000313" key="3">
    <source>
        <dbReference type="EMBL" id="KYF57784.1"/>
    </source>
</evidence>
<dbReference type="Gene3D" id="1.10.260.40">
    <property type="entry name" value="lambda repressor-like DNA-binding domains"/>
    <property type="match status" value="1"/>
</dbReference>
<evidence type="ECO:0000259" key="2">
    <source>
        <dbReference type="PROSITE" id="PS50943"/>
    </source>
</evidence>
<dbReference type="EMBL" id="JELX01001754">
    <property type="protein sequence ID" value="KYF57784.1"/>
    <property type="molecule type" value="Genomic_DNA"/>
</dbReference>
<protein>
    <recommendedName>
        <fullName evidence="2">HTH cro/C1-type domain-containing protein</fullName>
    </recommendedName>
</protein>
<evidence type="ECO:0000313" key="4">
    <source>
        <dbReference type="Proteomes" id="UP000075604"/>
    </source>
</evidence>
<dbReference type="PROSITE" id="PS50943">
    <property type="entry name" value="HTH_CROC1"/>
    <property type="match status" value="1"/>
</dbReference>
<dbReference type="GO" id="GO:0003677">
    <property type="term" value="F:DNA binding"/>
    <property type="evidence" value="ECO:0007669"/>
    <property type="project" value="UniProtKB-KW"/>
</dbReference>
<dbReference type="InterPro" id="IPR010982">
    <property type="entry name" value="Lambda_DNA-bd_dom_sf"/>
</dbReference>
<organism evidence="3 4">
    <name type="scientific">Sorangium cellulosum</name>
    <name type="common">Polyangium cellulosum</name>
    <dbReference type="NCBI Taxonomy" id="56"/>
    <lineage>
        <taxon>Bacteria</taxon>
        <taxon>Pseudomonadati</taxon>
        <taxon>Myxococcota</taxon>
        <taxon>Polyangia</taxon>
        <taxon>Polyangiales</taxon>
        <taxon>Polyangiaceae</taxon>
        <taxon>Sorangium</taxon>
    </lineage>
</organism>
<dbReference type="GO" id="GO:0003700">
    <property type="term" value="F:DNA-binding transcription factor activity"/>
    <property type="evidence" value="ECO:0007669"/>
    <property type="project" value="TreeGrafter"/>
</dbReference>
<keyword evidence="1" id="KW-0238">DNA-binding</keyword>
<name>A0A150PQ04_SORCE</name>
<evidence type="ECO:0000256" key="1">
    <source>
        <dbReference type="ARBA" id="ARBA00023125"/>
    </source>
</evidence>
<dbReference type="AlphaFoldDB" id="A0A150PQ04"/>
<dbReference type="PANTHER" id="PTHR46797">
    <property type="entry name" value="HTH-TYPE TRANSCRIPTIONAL REGULATOR"/>
    <property type="match status" value="1"/>
</dbReference>
<dbReference type="InterPro" id="IPR050807">
    <property type="entry name" value="TransReg_Diox_bact_type"/>
</dbReference>